<sequence length="239" mass="26937">MLSTLIVVPTYNERENLPLFLEQVRQVVPDADVLVVDDRSPDGTGRIADEWAACDSHVRVLHRSGKLGLGTAYLKAFQLGLKEEYECFFEMDADLSHSPKYLPQFLNSLERGGDVVIGSRNIEGGGIEGWGIGRHILSKGGSFYARSILGAPIRDWTSGYKAFSRRALEAIDLSCVRSNGYSFQIELTYRAFQKGMNIVEIPIMFVDRKQGHSKMNHTIFMEAVGMVWKLRYEAWRGLL</sequence>
<dbReference type="FunFam" id="3.90.550.10:FF:000122">
    <property type="entry name" value="Dolichol-phosphate mannosyltransferase subunit 1"/>
    <property type="match status" value="1"/>
</dbReference>
<dbReference type="PANTHER" id="PTHR43398:SF1">
    <property type="entry name" value="DOLICHOL-PHOSPHATE MANNOSYLTRANSFERASE SUBUNIT 1"/>
    <property type="match status" value="1"/>
</dbReference>
<dbReference type="CDD" id="cd06442">
    <property type="entry name" value="DPM1_like"/>
    <property type="match status" value="1"/>
</dbReference>
<dbReference type="InterPro" id="IPR001173">
    <property type="entry name" value="Glyco_trans_2-like"/>
</dbReference>
<dbReference type="InterPro" id="IPR029044">
    <property type="entry name" value="Nucleotide-diphossugar_trans"/>
</dbReference>
<dbReference type="KEGG" id="pabo:BCY86_07825"/>
<accession>A0A1L6MZJ2</accession>
<dbReference type="Gene3D" id="3.90.550.10">
    <property type="entry name" value="Spore Coat Polysaccharide Biosynthesis Protein SpsA, Chain A"/>
    <property type="match status" value="1"/>
</dbReference>
<proteinExistence type="inferred from homology"/>
<protein>
    <submittedName>
        <fullName evidence="5">Dolichyl-phosphate beta-D-mannosyltransferase</fullName>
    </submittedName>
</protein>
<evidence type="ECO:0000259" key="4">
    <source>
        <dbReference type="Pfam" id="PF00535"/>
    </source>
</evidence>
<dbReference type="RefSeq" id="WP_075277664.1">
    <property type="nucleotide sequence ID" value="NZ_CP016908.1"/>
</dbReference>
<evidence type="ECO:0000256" key="2">
    <source>
        <dbReference type="ARBA" id="ARBA00022676"/>
    </source>
</evidence>
<dbReference type="EMBL" id="CP016908">
    <property type="protein sequence ID" value="APS00962.1"/>
    <property type="molecule type" value="Genomic_DNA"/>
</dbReference>
<dbReference type="InterPro" id="IPR039528">
    <property type="entry name" value="DPM1-like"/>
</dbReference>
<dbReference type="OrthoDB" id="9802649at2"/>
<dbReference type="Pfam" id="PF00535">
    <property type="entry name" value="Glycos_transf_2"/>
    <property type="match status" value="1"/>
</dbReference>
<dbReference type="SUPFAM" id="SSF53448">
    <property type="entry name" value="Nucleotide-diphospho-sugar transferases"/>
    <property type="match status" value="1"/>
</dbReference>
<dbReference type="STRING" id="1882918.BCY86_07825"/>
<gene>
    <name evidence="5" type="ORF">BCY86_07825</name>
</gene>
<dbReference type="Proteomes" id="UP000185544">
    <property type="component" value="Chromosome"/>
</dbReference>
<keyword evidence="3 5" id="KW-0808">Transferase</keyword>
<evidence type="ECO:0000256" key="1">
    <source>
        <dbReference type="ARBA" id="ARBA00006739"/>
    </source>
</evidence>
<evidence type="ECO:0000313" key="6">
    <source>
        <dbReference type="Proteomes" id="UP000185544"/>
    </source>
</evidence>
<dbReference type="AlphaFoldDB" id="A0A1L6MZJ2"/>
<evidence type="ECO:0000313" key="5">
    <source>
        <dbReference type="EMBL" id="APS00962.1"/>
    </source>
</evidence>
<dbReference type="GO" id="GO:0009247">
    <property type="term" value="P:glycolipid biosynthetic process"/>
    <property type="evidence" value="ECO:0007669"/>
    <property type="project" value="TreeGrafter"/>
</dbReference>
<evidence type="ECO:0000256" key="3">
    <source>
        <dbReference type="ARBA" id="ARBA00022679"/>
    </source>
</evidence>
<keyword evidence="2 5" id="KW-0328">Glycosyltransferase</keyword>
<dbReference type="PANTHER" id="PTHR43398">
    <property type="entry name" value="DOLICHOL-PHOSPHATE MANNOSYLTRANSFERASE SUBUNIT 1"/>
    <property type="match status" value="1"/>
</dbReference>
<feature type="domain" description="Glycosyltransferase 2-like" evidence="4">
    <location>
        <begin position="6"/>
        <end position="170"/>
    </location>
</feature>
<reference evidence="5 6" key="1">
    <citation type="submission" date="2016-08" db="EMBL/GenBank/DDBJ databases">
        <title>Identification and validation of antigenic proteins from Pajaroellobacter abortibovis using de-novo genome sequence assembly and reverse vaccinology.</title>
        <authorList>
            <person name="Welly B.T."/>
            <person name="Miller M.R."/>
            <person name="Stott J.L."/>
            <person name="Blanchard M.T."/>
            <person name="Islas-Trejo A.D."/>
            <person name="O'Rourke S.M."/>
            <person name="Young A.E."/>
            <person name="Medrano J.F."/>
            <person name="Van Eenennaam A.L."/>
        </authorList>
    </citation>
    <scope>NUCLEOTIDE SEQUENCE [LARGE SCALE GENOMIC DNA]</scope>
    <source>
        <strain evidence="5 6">BTF92-0548A/99-0131</strain>
    </source>
</reference>
<dbReference type="GO" id="GO:0016020">
    <property type="term" value="C:membrane"/>
    <property type="evidence" value="ECO:0007669"/>
    <property type="project" value="GOC"/>
</dbReference>
<keyword evidence="6" id="KW-1185">Reference proteome</keyword>
<dbReference type="GO" id="GO:0004582">
    <property type="term" value="F:dolichyl-phosphate beta-D-mannosyltransferase activity"/>
    <property type="evidence" value="ECO:0007669"/>
    <property type="project" value="InterPro"/>
</dbReference>
<organism evidence="5 6">
    <name type="scientific">Pajaroellobacter abortibovis</name>
    <dbReference type="NCBI Taxonomy" id="1882918"/>
    <lineage>
        <taxon>Bacteria</taxon>
        <taxon>Pseudomonadati</taxon>
        <taxon>Myxococcota</taxon>
        <taxon>Polyangia</taxon>
        <taxon>Polyangiales</taxon>
        <taxon>Polyangiaceae</taxon>
    </lineage>
</organism>
<name>A0A1L6MZJ2_9BACT</name>
<comment type="similarity">
    <text evidence="1">Belongs to the glycosyltransferase 2 family.</text>
</comment>